<dbReference type="Gene3D" id="3.50.40.10">
    <property type="entry name" value="Phenylalanyl-trna Synthetase, Chain B, domain 3"/>
    <property type="match status" value="1"/>
</dbReference>
<feature type="binding site" evidence="15">
    <location>
        <position position="474"/>
    </location>
    <ligand>
        <name>Mg(2+)</name>
        <dbReference type="ChEBI" id="CHEBI:18420"/>
        <note>shared with alpha subunit</note>
    </ligand>
</feature>
<dbReference type="Pfam" id="PF17759">
    <property type="entry name" value="tRNA_synthFbeta"/>
    <property type="match status" value="1"/>
</dbReference>
<dbReference type="EMBL" id="CP011388">
    <property type="protein sequence ID" value="ANE46171.1"/>
    <property type="molecule type" value="Genomic_DNA"/>
</dbReference>
<keyword evidence="21" id="KW-1185">Reference proteome</keyword>
<evidence type="ECO:0000256" key="3">
    <source>
        <dbReference type="ARBA" id="ARBA00011209"/>
    </source>
</evidence>
<evidence type="ECO:0000256" key="4">
    <source>
        <dbReference type="ARBA" id="ARBA00022490"/>
    </source>
</evidence>
<dbReference type="SUPFAM" id="SSF56037">
    <property type="entry name" value="PheT/TilS domain"/>
    <property type="match status" value="1"/>
</dbReference>
<dbReference type="Pfam" id="PF01588">
    <property type="entry name" value="tRNA_bind"/>
    <property type="match status" value="1"/>
</dbReference>
<evidence type="ECO:0000256" key="13">
    <source>
        <dbReference type="ARBA" id="ARBA00023146"/>
    </source>
</evidence>
<dbReference type="FunFam" id="3.30.70.380:FF:000001">
    <property type="entry name" value="Phenylalanine--tRNA ligase beta subunit"/>
    <property type="match status" value="1"/>
</dbReference>
<dbReference type="HAMAP" id="MF_00283">
    <property type="entry name" value="Phe_tRNA_synth_beta1"/>
    <property type="match status" value="1"/>
</dbReference>
<dbReference type="STRING" id="1178515.SY83_07695"/>
<dbReference type="FunFam" id="3.30.930.10:FF:000022">
    <property type="entry name" value="Phenylalanine--tRNA ligase beta subunit"/>
    <property type="match status" value="1"/>
</dbReference>
<dbReference type="NCBIfam" id="TIGR00472">
    <property type="entry name" value="pheT_bact"/>
    <property type="match status" value="1"/>
</dbReference>
<dbReference type="SUPFAM" id="SSF55681">
    <property type="entry name" value="Class II aaRS and biotin synthetases"/>
    <property type="match status" value="1"/>
</dbReference>
<dbReference type="PROSITE" id="PS51483">
    <property type="entry name" value="B5"/>
    <property type="match status" value="1"/>
</dbReference>
<dbReference type="GO" id="GO:0005524">
    <property type="term" value="F:ATP binding"/>
    <property type="evidence" value="ECO:0007669"/>
    <property type="project" value="UniProtKB-UniRule"/>
</dbReference>
<dbReference type="GO" id="GO:0009328">
    <property type="term" value="C:phenylalanine-tRNA ligase complex"/>
    <property type="evidence" value="ECO:0007669"/>
    <property type="project" value="TreeGrafter"/>
</dbReference>
<dbReference type="InterPro" id="IPR033714">
    <property type="entry name" value="tRNA_bind_bactPheRS"/>
</dbReference>
<evidence type="ECO:0000259" key="18">
    <source>
        <dbReference type="PROSITE" id="PS51447"/>
    </source>
</evidence>
<feature type="binding site" evidence="15">
    <location>
        <position position="473"/>
    </location>
    <ligand>
        <name>Mg(2+)</name>
        <dbReference type="ChEBI" id="CHEBI:18420"/>
        <note>shared with alpha subunit</note>
    </ligand>
</feature>
<dbReference type="InterPro" id="IPR012340">
    <property type="entry name" value="NA-bd_OB-fold"/>
</dbReference>
<evidence type="ECO:0000313" key="20">
    <source>
        <dbReference type="EMBL" id="ANE46171.1"/>
    </source>
</evidence>
<dbReference type="PANTHER" id="PTHR10947">
    <property type="entry name" value="PHENYLALANYL-TRNA SYNTHETASE BETA CHAIN AND LEUCINE-RICH REPEAT-CONTAINING PROTEIN 47"/>
    <property type="match status" value="1"/>
</dbReference>
<protein>
    <recommendedName>
        <fullName evidence="15">Phenylalanine--tRNA ligase beta subunit</fullName>
        <ecNumber evidence="15">6.1.1.20</ecNumber>
    </recommendedName>
    <alternativeName>
        <fullName evidence="15">Phenylalanyl-tRNA synthetase beta subunit</fullName>
        <shortName evidence="15">PheRS</shortName>
    </alternativeName>
</protein>
<evidence type="ECO:0000256" key="6">
    <source>
        <dbReference type="ARBA" id="ARBA00022598"/>
    </source>
</evidence>
<gene>
    <name evidence="15" type="primary">pheT</name>
    <name evidence="20" type="ORF">SY83_07695</name>
</gene>
<dbReference type="GO" id="GO:0140096">
    <property type="term" value="F:catalytic activity, acting on a protein"/>
    <property type="evidence" value="ECO:0007669"/>
    <property type="project" value="UniProtKB-ARBA"/>
</dbReference>
<dbReference type="Gene3D" id="3.30.930.10">
    <property type="entry name" value="Bira Bifunctional Protein, Domain 2"/>
    <property type="match status" value="1"/>
</dbReference>
<dbReference type="EC" id="6.1.1.20" evidence="15"/>
<evidence type="ECO:0000256" key="9">
    <source>
        <dbReference type="ARBA" id="ARBA00022840"/>
    </source>
</evidence>
<dbReference type="CDD" id="cd00769">
    <property type="entry name" value="PheRS_beta_core"/>
    <property type="match status" value="1"/>
</dbReference>
<evidence type="ECO:0000256" key="11">
    <source>
        <dbReference type="ARBA" id="ARBA00022884"/>
    </source>
</evidence>
<keyword evidence="7 15" id="KW-0479">Metal-binding</keyword>
<dbReference type="PANTHER" id="PTHR10947:SF0">
    <property type="entry name" value="PHENYLALANINE--TRNA LIGASE BETA SUBUNIT"/>
    <property type="match status" value="1"/>
</dbReference>
<dbReference type="InterPro" id="IPR045864">
    <property type="entry name" value="aa-tRNA-synth_II/BPL/LPL"/>
</dbReference>
<comment type="subcellular location">
    <subcellularLocation>
        <location evidence="1 15">Cytoplasm</location>
    </subcellularLocation>
</comment>
<evidence type="ECO:0000256" key="14">
    <source>
        <dbReference type="ARBA" id="ARBA00049255"/>
    </source>
</evidence>
<dbReference type="AlphaFoldDB" id="A0A172TGK8"/>
<feature type="domain" description="TRNA-binding" evidence="17">
    <location>
        <begin position="40"/>
        <end position="155"/>
    </location>
</feature>
<evidence type="ECO:0000256" key="10">
    <source>
        <dbReference type="ARBA" id="ARBA00022842"/>
    </source>
</evidence>
<dbReference type="SMART" id="SM00896">
    <property type="entry name" value="FDX-ACB"/>
    <property type="match status" value="1"/>
</dbReference>
<dbReference type="SMART" id="SM00873">
    <property type="entry name" value="B3_4"/>
    <property type="match status" value="1"/>
</dbReference>
<dbReference type="Pfam" id="PF03147">
    <property type="entry name" value="FDX-ACB"/>
    <property type="match status" value="1"/>
</dbReference>
<comment type="similarity">
    <text evidence="2 15">Belongs to the phenylalanyl-tRNA synthetase beta subunit family. Type 1 subfamily.</text>
</comment>
<reference evidence="20 21" key="1">
    <citation type="submission" date="2015-01" db="EMBL/GenBank/DDBJ databases">
        <title>Paenibacillus swuensis/DY6/whole genome sequencing.</title>
        <authorList>
            <person name="Kim M.K."/>
            <person name="Srinivasan S."/>
            <person name="Lee J.-J."/>
        </authorList>
    </citation>
    <scope>NUCLEOTIDE SEQUENCE [LARGE SCALE GENOMIC DNA]</scope>
    <source>
        <strain evidence="20 21">DY6</strain>
    </source>
</reference>
<keyword evidence="5 16" id="KW-0820">tRNA-binding</keyword>
<evidence type="ECO:0000256" key="15">
    <source>
        <dbReference type="HAMAP-Rule" id="MF_00283"/>
    </source>
</evidence>
<accession>A0A172TGK8</accession>
<dbReference type="PROSITE" id="PS51447">
    <property type="entry name" value="FDX_ACB"/>
    <property type="match status" value="1"/>
</dbReference>
<dbReference type="GO" id="GO:0000287">
    <property type="term" value="F:magnesium ion binding"/>
    <property type="evidence" value="ECO:0007669"/>
    <property type="project" value="UniProtKB-UniRule"/>
</dbReference>
<dbReference type="InterPro" id="IPR005146">
    <property type="entry name" value="B3/B4_tRNA-bd"/>
</dbReference>
<proteinExistence type="inferred from homology"/>
<keyword evidence="12 15" id="KW-0648">Protein biosynthesis</keyword>
<evidence type="ECO:0000256" key="2">
    <source>
        <dbReference type="ARBA" id="ARBA00008653"/>
    </source>
</evidence>
<comment type="subunit">
    <text evidence="3 15">Tetramer of two alpha and two beta subunits.</text>
</comment>
<dbReference type="CDD" id="cd02796">
    <property type="entry name" value="tRNA_bind_bactPheRS"/>
    <property type="match status" value="1"/>
</dbReference>
<dbReference type="KEGG" id="pswu:SY83_07695"/>
<evidence type="ECO:0000256" key="12">
    <source>
        <dbReference type="ARBA" id="ARBA00022917"/>
    </source>
</evidence>
<dbReference type="Gene3D" id="3.30.70.380">
    <property type="entry name" value="Ferrodoxin-fold anticodon-binding domain"/>
    <property type="match status" value="1"/>
</dbReference>
<dbReference type="InterPro" id="IPR002547">
    <property type="entry name" value="tRNA-bd_dom"/>
</dbReference>
<dbReference type="SUPFAM" id="SSF54991">
    <property type="entry name" value="Anticodon-binding domain of PheRS"/>
    <property type="match status" value="1"/>
</dbReference>
<sequence>MKVSYQWLSQYVDVSEFTASELAEKLTRNGIEVDFVEKRNKGVTGVVTGYVKTRDKHPDADKLSVVTVDVGGAEDLQIVCGAKNIDAGQKVPVAVVGAVLPDDFKIKKAKLRGVESQGMICSAKELGLNDKLLPKEIQEGILVLPENTPVGEDILKVLGINDEVMELDLTPNRSDALSMIGTAYEIAAIIGREIKLPQEEQGMLHSGVKAEERISVEITATEQCTHYAARLIENIQVGPSPLWMQNRLMAAGVRPINNVVDVTNYVMLEYGQPLHAFDADTLNNGHIDVRLANAGEKLTTLDGTERTLEPHMLLITDGVKPVALAGVMGGLETEVTAGTTRILLESAKFAGNSVRKTSRQLGLRSEASLRFEKEVNPEAVIPALNRAASLLAAHASGVVAEGIVEKKTAESQPVTLTIGLDRLNAYLGTELSSLEVKAILTRLHFTYEENNHEYTVHVPSRRGDITREVDLIEEFARLHGYTNIPTTLMNGVTTPGSLTHAQKVRRALREGLTGSGLHEVMTYSFGHPSAGERFPGLYGASRNITLAMPMNEERSTLRTSLMPHLLDVATYNRNRKTDDVAIFEIGNVYVTEEERLTRHPQEKPMLAMLWTGKRRASQWNSKAEAVDFYDLKGVFEKACESLGVEGLTFAAAQPAGFHPGRTAEIHVEGVNGDTLLGYIGQLHPELQKEQDLADTYVLEIGLESLYEASKGKIEYKGLPRYPSMGRDIAVVVNTEVQVGNLLTKVRDTAGELLESVQVFDIFTGERLGEGKKSVALALVYRHAERTLTDDEVSELHAKVVASLEQEFGAELRK</sequence>
<dbReference type="InterPro" id="IPR036690">
    <property type="entry name" value="Fdx_antiC-bd_sf"/>
</dbReference>
<evidence type="ECO:0000256" key="7">
    <source>
        <dbReference type="ARBA" id="ARBA00022723"/>
    </source>
</evidence>
<keyword evidence="9 15" id="KW-0067">ATP-binding</keyword>
<keyword evidence="13 15" id="KW-0030">Aminoacyl-tRNA synthetase</keyword>
<evidence type="ECO:0000256" key="16">
    <source>
        <dbReference type="PROSITE-ProRule" id="PRU00209"/>
    </source>
</evidence>
<dbReference type="RefSeq" id="WP_068605682.1">
    <property type="nucleotide sequence ID" value="NZ_CP011388.1"/>
</dbReference>
<dbReference type="SUPFAM" id="SSF46955">
    <property type="entry name" value="Putative DNA-binding domain"/>
    <property type="match status" value="1"/>
</dbReference>
<evidence type="ECO:0000256" key="8">
    <source>
        <dbReference type="ARBA" id="ARBA00022741"/>
    </source>
</evidence>
<feature type="domain" description="FDX-ACB" evidence="18">
    <location>
        <begin position="719"/>
        <end position="812"/>
    </location>
</feature>
<dbReference type="GO" id="GO:0000049">
    <property type="term" value="F:tRNA binding"/>
    <property type="evidence" value="ECO:0007669"/>
    <property type="project" value="UniProtKB-UniRule"/>
</dbReference>
<feature type="domain" description="B5" evidence="19">
    <location>
        <begin position="411"/>
        <end position="486"/>
    </location>
</feature>
<dbReference type="SMART" id="SM00874">
    <property type="entry name" value="B5"/>
    <property type="match status" value="1"/>
</dbReference>
<dbReference type="FunFam" id="3.50.40.10:FF:000001">
    <property type="entry name" value="Phenylalanine--tRNA ligase beta subunit"/>
    <property type="match status" value="1"/>
</dbReference>
<dbReference type="InterPro" id="IPR005147">
    <property type="entry name" value="tRNA_synthase_B5-dom"/>
</dbReference>
<dbReference type="SUPFAM" id="SSF50249">
    <property type="entry name" value="Nucleic acid-binding proteins"/>
    <property type="match status" value="1"/>
</dbReference>
<dbReference type="Pfam" id="PF03484">
    <property type="entry name" value="B5"/>
    <property type="match status" value="1"/>
</dbReference>
<comment type="catalytic activity">
    <reaction evidence="14 15">
        <text>tRNA(Phe) + L-phenylalanine + ATP = L-phenylalanyl-tRNA(Phe) + AMP + diphosphate + H(+)</text>
        <dbReference type="Rhea" id="RHEA:19413"/>
        <dbReference type="Rhea" id="RHEA-COMP:9668"/>
        <dbReference type="Rhea" id="RHEA-COMP:9699"/>
        <dbReference type="ChEBI" id="CHEBI:15378"/>
        <dbReference type="ChEBI" id="CHEBI:30616"/>
        <dbReference type="ChEBI" id="CHEBI:33019"/>
        <dbReference type="ChEBI" id="CHEBI:58095"/>
        <dbReference type="ChEBI" id="CHEBI:78442"/>
        <dbReference type="ChEBI" id="CHEBI:78531"/>
        <dbReference type="ChEBI" id="CHEBI:456215"/>
        <dbReference type="EC" id="6.1.1.20"/>
    </reaction>
</comment>
<dbReference type="PROSITE" id="PS50886">
    <property type="entry name" value="TRBD"/>
    <property type="match status" value="1"/>
</dbReference>
<name>A0A172TGK8_9BACL</name>
<dbReference type="InterPro" id="IPR020825">
    <property type="entry name" value="Phe-tRNA_synthase-like_B3/B4"/>
</dbReference>
<evidence type="ECO:0000259" key="17">
    <source>
        <dbReference type="PROSITE" id="PS50886"/>
    </source>
</evidence>
<dbReference type="NCBIfam" id="NF045760">
    <property type="entry name" value="YtpR"/>
    <property type="match status" value="1"/>
</dbReference>
<evidence type="ECO:0000256" key="1">
    <source>
        <dbReference type="ARBA" id="ARBA00004496"/>
    </source>
</evidence>
<keyword evidence="4 15" id="KW-0963">Cytoplasm</keyword>
<keyword evidence="6 15" id="KW-0436">Ligase</keyword>
<dbReference type="FunFam" id="2.40.50.140:FF:000045">
    <property type="entry name" value="Phenylalanine--tRNA ligase beta subunit"/>
    <property type="match status" value="1"/>
</dbReference>
<dbReference type="GO" id="GO:0016740">
    <property type="term" value="F:transferase activity"/>
    <property type="evidence" value="ECO:0007669"/>
    <property type="project" value="UniProtKB-ARBA"/>
</dbReference>
<evidence type="ECO:0000313" key="21">
    <source>
        <dbReference type="Proteomes" id="UP000076927"/>
    </source>
</evidence>
<dbReference type="InterPro" id="IPR005121">
    <property type="entry name" value="Fdx_antiC-bd"/>
</dbReference>
<dbReference type="Gene3D" id="2.40.50.140">
    <property type="entry name" value="Nucleic acid-binding proteins"/>
    <property type="match status" value="1"/>
</dbReference>
<keyword evidence="11 16" id="KW-0694">RNA-binding</keyword>
<feature type="binding site" evidence="15">
    <location>
        <position position="464"/>
    </location>
    <ligand>
        <name>Mg(2+)</name>
        <dbReference type="ChEBI" id="CHEBI:18420"/>
        <note>shared with alpha subunit</note>
    </ligand>
</feature>
<dbReference type="Proteomes" id="UP000076927">
    <property type="component" value="Chromosome"/>
</dbReference>
<dbReference type="Pfam" id="PF03483">
    <property type="entry name" value="B3_4"/>
    <property type="match status" value="1"/>
</dbReference>
<feature type="binding site" evidence="15">
    <location>
        <position position="470"/>
    </location>
    <ligand>
        <name>Mg(2+)</name>
        <dbReference type="ChEBI" id="CHEBI:18420"/>
        <note>shared with alpha subunit</note>
    </ligand>
</feature>
<dbReference type="InterPro" id="IPR045060">
    <property type="entry name" value="Phe-tRNA-ligase_IIc_bsu"/>
</dbReference>
<dbReference type="InterPro" id="IPR009061">
    <property type="entry name" value="DNA-bd_dom_put_sf"/>
</dbReference>
<organism evidence="20 21">
    <name type="scientific">Paenibacillus swuensis</name>
    <dbReference type="NCBI Taxonomy" id="1178515"/>
    <lineage>
        <taxon>Bacteria</taxon>
        <taxon>Bacillati</taxon>
        <taxon>Bacillota</taxon>
        <taxon>Bacilli</taxon>
        <taxon>Bacillales</taxon>
        <taxon>Paenibacillaceae</taxon>
        <taxon>Paenibacillus</taxon>
    </lineage>
</organism>
<dbReference type="InterPro" id="IPR004532">
    <property type="entry name" value="Phe-tRNA-ligase_IIc_bsu_bact"/>
</dbReference>
<dbReference type="GO" id="GO:0004826">
    <property type="term" value="F:phenylalanine-tRNA ligase activity"/>
    <property type="evidence" value="ECO:0007669"/>
    <property type="project" value="UniProtKB-UniRule"/>
</dbReference>
<keyword evidence="8 15" id="KW-0547">Nucleotide-binding</keyword>
<dbReference type="OrthoDB" id="9805455at2"/>
<evidence type="ECO:0000256" key="5">
    <source>
        <dbReference type="ARBA" id="ARBA00022555"/>
    </source>
</evidence>
<dbReference type="PATRIC" id="fig|1178515.4.peg.1526"/>
<comment type="cofactor">
    <cofactor evidence="15">
        <name>Mg(2+)</name>
        <dbReference type="ChEBI" id="CHEBI:18420"/>
    </cofactor>
    <text evidence="15">Binds 2 magnesium ions per tetramer.</text>
</comment>
<keyword evidence="10 15" id="KW-0460">Magnesium</keyword>
<evidence type="ECO:0000259" key="19">
    <source>
        <dbReference type="PROSITE" id="PS51483"/>
    </source>
</evidence>
<dbReference type="Gene3D" id="3.30.56.10">
    <property type="match status" value="2"/>
</dbReference>
<dbReference type="InterPro" id="IPR041616">
    <property type="entry name" value="PheRS_beta_core"/>
</dbReference>
<dbReference type="GO" id="GO:0006432">
    <property type="term" value="P:phenylalanyl-tRNA aminoacylation"/>
    <property type="evidence" value="ECO:0007669"/>
    <property type="project" value="UniProtKB-UniRule"/>
</dbReference>